<gene>
    <name evidence="1" type="ORF">PGT21_013401</name>
</gene>
<dbReference type="EMBL" id="VSWC01000014">
    <property type="protein sequence ID" value="KAA1114546.1"/>
    <property type="molecule type" value="Genomic_DNA"/>
</dbReference>
<dbReference type="Proteomes" id="UP000324748">
    <property type="component" value="Unassembled WGS sequence"/>
</dbReference>
<keyword evidence="2" id="KW-1185">Reference proteome</keyword>
<reference evidence="1 2" key="1">
    <citation type="submission" date="2019-05" db="EMBL/GenBank/DDBJ databases">
        <title>Emergence of the Ug99 lineage of the wheat stem rust pathogen through somatic hybridization.</title>
        <authorList>
            <person name="Li F."/>
            <person name="Upadhyaya N.M."/>
            <person name="Sperschneider J."/>
            <person name="Matny O."/>
            <person name="Nguyen-Phuc H."/>
            <person name="Mago R."/>
            <person name="Raley C."/>
            <person name="Miller M.E."/>
            <person name="Silverstein K.A.T."/>
            <person name="Henningsen E."/>
            <person name="Hirsch C.D."/>
            <person name="Visser B."/>
            <person name="Pretorius Z.A."/>
            <person name="Steffenson B.J."/>
            <person name="Schwessinger B."/>
            <person name="Dodds P.N."/>
            <person name="Figueroa M."/>
        </authorList>
    </citation>
    <scope>NUCLEOTIDE SEQUENCE [LARGE SCALE GENOMIC DNA]</scope>
    <source>
        <strain evidence="1">21-0</strain>
    </source>
</reference>
<evidence type="ECO:0000313" key="1">
    <source>
        <dbReference type="EMBL" id="KAA1114546.1"/>
    </source>
</evidence>
<accession>A0A5B0QMP8</accession>
<proteinExistence type="predicted"/>
<sequence>MYHDDNDPQEKIGWCSHPYTLVNIIGFPANQKFMGAAVAGSQLRVRSPDFCVSGQVTVATWDAHYQISAKLQKT</sequence>
<dbReference type="AlphaFoldDB" id="A0A5B0QMP8"/>
<comment type="caution">
    <text evidence="1">The sequence shown here is derived from an EMBL/GenBank/DDBJ whole genome shotgun (WGS) entry which is preliminary data.</text>
</comment>
<evidence type="ECO:0000313" key="2">
    <source>
        <dbReference type="Proteomes" id="UP000324748"/>
    </source>
</evidence>
<protein>
    <submittedName>
        <fullName evidence="1">Uncharacterized protein</fullName>
    </submittedName>
</protein>
<organism evidence="1 2">
    <name type="scientific">Puccinia graminis f. sp. tritici</name>
    <dbReference type="NCBI Taxonomy" id="56615"/>
    <lineage>
        <taxon>Eukaryota</taxon>
        <taxon>Fungi</taxon>
        <taxon>Dikarya</taxon>
        <taxon>Basidiomycota</taxon>
        <taxon>Pucciniomycotina</taxon>
        <taxon>Pucciniomycetes</taxon>
        <taxon>Pucciniales</taxon>
        <taxon>Pucciniaceae</taxon>
        <taxon>Puccinia</taxon>
    </lineage>
</organism>
<name>A0A5B0QMP8_PUCGR</name>